<reference evidence="3 4" key="1">
    <citation type="submission" date="2018-02" db="EMBL/GenBank/DDBJ databases">
        <title>Bacteriophage NCPPB3778 and a type I-E CRISPR drive the evolution of the US Biological Select Agent, Rathayibacter toxicus.</title>
        <authorList>
            <person name="Davis E.W.II."/>
            <person name="Tabima J.F."/>
            <person name="Weisberg A.J."/>
            <person name="Lopes L.D."/>
            <person name="Wiseman M.S."/>
            <person name="Wiseman M.S."/>
            <person name="Pupko T."/>
            <person name="Belcher M.S."/>
            <person name="Sechler A.J."/>
            <person name="Tancos M.A."/>
            <person name="Schroeder B.K."/>
            <person name="Murray T.D."/>
            <person name="Luster D.G."/>
            <person name="Schneider W.L."/>
            <person name="Rogers E."/>
            <person name="Andreote F.D."/>
            <person name="Grunwald N.J."/>
            <person name="Putnam M.L."/>
            <person name="Chang J.H."/>
        </authorList>
    </citation>
    <scope>NUCLEOTIDE SEQUENCE [LARGE SCALE GENOMIC DNA]</scope>
    <source>
        <strain evidence="2 4">AY1D6</strain>
        <strain evidence="1 3">AY1I9</strain>
    </source>
</reference>
<accession>A0ABD6WBA1</accession>
<dbReference type="EMBL" id="PSUL01000005">
    <property type="protein sequence ID" value="PPF15386.1"/>
    <property type="molecule type" value="Genomic_DNA"/>
</dbReference>
<dbReference type="Proteomes" id="UP000239698">
    <property type="component" value="Unassembled WGS sequence"/>
</dbReference>
<dbReference type="EMBL" id="PSVT01000048">
    <property type="protein sequence ID" value="PPH72442.1"/>
    <property type="molecule type" value="Genomic_DNA"/>
</dbReference>
<gene>
    <name evidence="1" type="ORF">C5C04_03945</name>
    <name evidence="2" type="ORF">C5C40_14340</name>
</gene>
<keyword evidence="4" id="KW-1185">Reference proteome</keyword>
<protein>
    <submittedName>
        <fullName evidence="1">Uncharacterized protein</fullName>
    </submittedName>
</protein>
<dbReference type="RefSeq" id="WP_097165913.1">
    <property type="nucleotide sequence ID" value="NZ_CP028129.1"/>
</dbReference>
<dbReference type="GeneID" id="49820054"/>
<dbReference type="Proteomes" id="UP000237881">
    <property type="component" value="Unassembled WGS sequence"/>
</dbReference>
<evidence type="ECO:0000313" key="1">
    <source>
        <dbReference type="EMBL" id="PPF15386.1"/>
    </source>
</evidence>
<comment type="caution">
    <text evidence="1">The sequence shown here is derived from an EMBL/GenBank/DDBJ whole genome shotgun (WGS) entry which is preliminary data.</text>
</comment>
<proteinExistence type="predicted"/>
<evidence type="ECO:0000313" key="3">
    <source>
        <dbReference type="Proteomes" id="UP000237881"/>
    </source>
</evidence>
<dbReference type="KEGG" id="rry:C1O28_06175"/>
<name>A0ABD6WBA1_RATRA</name>
<sequence>MSKKTLHYGTETIPLSEDTDIGKMRSDIDLILGGGKHTSFLFVDARGYSQWLLVTPAIPLRLTERDETSRARSATVL</sequence>
<dbReference type="AlphaFoldDB" id="A0ABD6WBA1"/>
<evidence type="ECO:0000313" key="4">
    <source>
        <dbReference type="Proteomes" id="UP000239698"/>
    </source>
</evidence>
<organism evidence="1 3">
    <name type="scientific">Rathayibacter rathayi</name>
    <name type="common">Corynebacterium rathayi</name>
    <dbReference type="NCBI Taxonomy" id="33887"/>
    <lineage>
        <taxon>Bacteria</taxon>
        <taxon>Bacillati</taxon>
        <taxon>Actinomycetota</taxon>
        <taxon>Actinomycetes</taxon>
        <taxon>Micrococcales</taxon>
        <taxon>Microbacteriaceae</taxon>
        <taxon>Rathayibacter</taxon>
    </lineage>
</organism>
<evidence type="ECO:0000313" key="2">
    <source>
        <dbReference type="EMBL" id="PPH72442.1"/>
    </source>
</evidence>